<protein>
    <submittedName>
        <fullName evidence="2">Uncharacterized protein</fullName>
    </submittedName>
</protein>
<evidence type="ECO:0000313" key="2">
    <source>
        <dbReference type="EMBL" id="KAF6746682.1"/>
    </source>
</evidence>
<evidence type="ECO:0000256" key="1">
    <source>
        <dbReference type="SAM" id="SignalP"/>
    </source>
</evidence>
<organism evidence="2 3">
    <name type="scientific">Ephemerocybe angulata</name>
    <dbReference type="NCBI Taxonomy" id="980116"/>
    <lineage>
        <taxon>Eukaryota</taxon>
        <taxon>Fungi</taxon>
        <taxon>Dikarya</taxon>
        <taxon>Basidiomycota</taxon>
        <taxon>Agaricomycotina</taxon>
        <taxon>Agaricomycetes</taxon>
        <taxon>Agaricomycetidae</taxon>
        <taxon>Agaricales</taxon>
        <taxon>Agaricineae</taxon>
        <taxon>Psathyrellaceae</taxon>
        <taxon>Ephemerocybe</taxon>
    </lineage>
</organism>
<name>A0A8H6HI96_9AGAR</name>
<keyword evidence="1" id="KW-0732">Signal</keyword>
<feature type="chain" id="PRO_5034866634" evidence="1">
    <location>
        <begin position="22"/>
        <end position="109"/>
    </location>
</feature>
<evidence type="ECO:0000313" key="3">
    <source>
        <dbReference type="Proteomes" id="UP000521943"/>
    </source>
</evidence>
<accession>A0A8H6HI96</accession>
<dbReference type="Proteomes" id="UP000521943">
    <property type="component" value="Unassembled WGS sequence"/>
</dbReference>
<comment type="caution">
    <text evidence="2">The sequence shown here is derived from an EMBL/GenBank/DDBJ whole genome shotgun (WGS) entry which is preliminary data.</text>
</comment>
<sequence length="109" mass="12477">MRFSIPAGLTVALSLVSIAMAHSGGGYDSSLQAREYVDELSTRELLFDLTTRELIDELSDRLERRAFLYKCGFCHLEITEKNKLSKCHLSVSTFHEPPNGQKIEFRKRR</sequence>
<reference evidence="2 3" key="1">
    <citation type="submission" date="2020-07" db="EMBL/GenBank/DDBJ databases">
        <title>Comparative genomics of pyrophilous fungi reveals a link between fire events and developmental genes.</title>
        <authorList>
            <consortium name="DOE Joint Genome Institute"/>
            <person name="Steindorff A.S."/>
            <person name="Carver A."/>
            <person name="Calhoun S."/>
            <person name="Stillman K."/>
            <person name="Liu H."/>
            <person name="Lipzen A."/>
            <person name="Pangilinan J."/>
            <person name="Labutti K."/>
            <person name="Bruns T.D."/>
            <person name="Grigoriev I.V."/>
        </authorList>
    </citation>
    <scope>NUCLEOTIDE SEQUENCE [LARGE SCALE GENOMIC DNA]</scope>
    <source>
        <strain evidence="2 3">CBS 144469</strain>
    </source>
</reference>
<feature type="signal peptide" evidence="1">
    <location>
        <begin position="1"/>
        <end position="21"/>
    </location>
</feature>
<dbReference type="AlphaFoldDB" id="A0A8H6HI96"/>
<dbReference type="EMBL" id="JACGCI010000090">
    <property type="protein sequence ID" value="KAF6746682.1"/>
    <property type="molecule type" value="Genomic_DNA"/>
</dbReference>
<proteinExistence type="predicted"/>
<keyword evidence="3" id="KW-1185">Reference proteome</keyword>
<gene>
    <name evidence="2" type="ORF">DFP72DRAFT_1076196</name>
</gene>